<evidence type="ECO:0000313" key="9">
    <source>
        <dbReference type="EMBL" id="NBL65436.1"/>
    </source>
</evidence>
<keyword evidence="2" id="KW-0813">Transport</keyword>
<keyword evidence="4 8" id="KW-0812">Transmembrane</keyword>
<dbReference type="EMBL" id="JAABLM010000010">
    <property type="protein sequence ID" value="NBL65436.1"/>
    <property type="molecule type" value="Genomic_DNA"/>
</dbReference>
<feature type="transmembrane region" description="Helical" evidence="8">
    <location>
        <begin position="541"/>
        <end position="562"/>
    </location>
</feature>
<feature type="transmembrane region" description="Helical" evidence="8">
    <location>
        <begin position="39"/>
        <end position="57"/>
    </location>
</feature>
<feature type="transmembrane region" description="Helical" evidence="8">
    <location>
        <begin position="69"/>
        <end position="93"/>
    </location>
</feature>
<keyword evidence="3" id="KW-1003">Cell membrane</keyword>
<evidence type="ECO:0000256" key="6">
    <source>
        <dbReference type="ARBA" id="ARBA00023065"/>
    </source>
</evidence>
<evidence type="ECO:0000256" key="1">
    <source>
        <dbReference type="ARBA" id="ARBA00004651"/>
    </source>
</evidence>
<evidence type="ECO:0000256" key="4">
    <source>
        <dbReference type="ARBA" id="ARBA00022692"/>
    </source>
</evidence>
<gene>
    <name evidence="9" type="ORF">GV828_09520</name>
</gene>
<keyword evidence="5 8" id="KW-1133">Transmembrane helix</keyword>
<accession>A0ABW9Z975</accession>
<name>A0ABW9Z975_9FLAO</name>
<evidence type="ECO:0000256" key="7">
    <source>
        <dbReference type="ARBA" id="ARBA00023136"/>
    </source>
</evidence>
<feature type="transmembrane region" description="Helical" evidence="8">
    <location>
        <begin position="166"/>
        <end position="188"/>
    </location>
</feature>
<comment type="caution">
    <text evidence="9">The sequence shown here is derived from an EMBL/GenBank/DDBJ whole genome shotgun (WGS) entry which is preliminary data.</text>
</comment>
<feature type="transmembrane region" description="Helical" evidence="8">
    <location>
        <begin position="483"/>
        <end position="504"/>
    </location>
</feature>
<dbReference type="InterPro" id="IPR003445">
    <property type="entry name" value="Cat_transpt"/>
</dbReference>
<feature type="transmembrane region" description="Helical" evidence="8">
    <location>
        <begin position="105"/>
        <end position="126"/>
    </location>
</feature>
<reference evidence="10" key="1">
    <citation type="submission" date="2020-01" db="EMBL/GenBank/DDBJ databases">
        <title>Sphingomonas sp. strain CSW-10.</title>
        <authorList>
            <person name="Chen W.-M."/>
        </authorList>
    </citation>
    <scope>NUCLEOTIDE SEQUENCE [LARGE SCALE GENOMIC DNA]</scope>
    <source>
        <strain evidence="10">NST-5</strain>
    </source>
</reference>
<dbReference type="PANTHER" id="PTHR32024:SF1">
    <property type="entry name" value="KTR SYSTEM POTASSIUM UPTAKE PROTEIN B"/>
    <property type="match status" value="1"/>
</dbReference>
<keyword evidence="6" id="KW-0406">Ion transport</keyword>
<feature type="transmembrane region" description="Helical" evidence="8">
    <location>
        <begin position="363"/>
        <end position="382"/>
    </location>
</feature>
<feature type="transmembrane region" description="Helical" evidence="8">
    <location>
        <begin position="6"/>
        <end position="27"/>
    </location>
</feature>
<organism evidence="9 10">
    <name type="scientific">Flavobacterium ichthyis</name>
    <dbReference type="NCBI Taxonomy" id="2698827"/>
    <lineage>
        <taxon>Bacteria</taxon>
        <taxon>Pseudomonadati</taxon>
        <taxon>Bacteroidota</taxon>
        <taxon>Flavobacteriia</taxon>
        <taxon>Flavobacteriales</taxon>
        <taxon>Flavobacteriaceae</taxon>
        <taxon>Flavobacterium</taxon>
    </lineage>
</organism>
<keyword evidence="10" id="KW-1185">Reference proteome</keyword>
<feature type="transmembrane region" description="Helical" evidence="8">
    <location>
        <begin position="423"/>
        <end position="440"/>
    </location>
</feature>
<feature type="transmembrane region" description="Helical" evidence="8">
    <location>
        <begin position="245"/>
        <end position="266"/>
    </location>
</feature>
<keyword evidence="7 8" id="KW-0472">Membrane</keyword>
<dbReference type="PANTHER" id="PTHR32024">
    <property type="entry name" value="TRK SYSTEM POTASSIUM UPTAKE PROTEIN TRKG-RELATED"/>
    <property type="match status" value="1"/>
</dbReference>
<evidence type="ECO:0000256" key="3">
    <source>
        <dbReference type="ARBA" id="ARBA00022475"/>
    </source>
</evidence>
<proteinExistence type="predicted"/>
<evidence type="ECO:0000313" key="10">
    <source>
        <dbReference type="Proteomes" id="UP000798602"/>
    </source>
</evidence>
<protein>
    <submittedName>
        <fullName evidence="9">Potassium transporter</fullName>
    </submittedName>
</protein>
<dbReference type="RefSeq" id="WP_166537258.1">
    <property type="nucleotide sequence ID" value="NZ_JAABLM010000010.1"/>
</dbReference>
<comment type="subcellular location">
    <subcellularLocation>
        <location evidence="1">Cell membrane</location>
        <topology evidence="1">Multi-pass membrane protein</topology>
    </subcellularLocation>
</comment>
<evidence type="ECO:0000256" key="5">
    <source>
        <dbReference type="ARBA" id="ARBA00022989"/>
    </source>
</evidence>
<feature type="transmembrane region" description="Helical" evidence="8">
    <location>
        <begin position="310"/>
        <end position="334"/>
    </location>
</feature>
<dbReference type="Pfam" id="PF02386">
    <property type="entry name" value="TrkH"/>
    <property type="match status" value="1"/>
</dbReference>
<feature type="transmembrane region" description="Helical" evidence="8">
    <location>
        <begin position="278"/>
        <end position="298"/>
    </location>
</feature>
<evidence type="ECO:0000256" key="8">
    <source>
        <dbReference type="SAM" id="Phobius"/>
    </source>
</evidence>
<evidence type="ECO:0000256" key="2">
    <source>
        <dbReference type="ARBA" id="ARBA00022448"/>
    </source>
</evidence>
<feature type="transmembrane region" description="Helical" evidence="8">
    <location>
        <begin position="194"/>
        <end position="218"/>
    </location>
</feature>
<sequence length="580" mass="65110">MEKDSVLKFIYRFFDLIVLTFLVFDFGYSVHDLYKTPKFIALVTLSIALLIFNIYKFNYYTTSGKKKIAFVNVIIIGGLLLISAITALVNLNLSYIEISQKIRTLLELGIIMYFIIRLMILVRYIYDVYYNPAIVFVGSFFVIILIGAFLLMLPTATKGSITFTDALFTSTSAVCVTGLSVLNVSTTFTMLGQTILLCLIQIGGLGILTFTSFFSFFFRGSSSFREGLNVKDFTSHENLKDVLQVALNIVIFTLSVEAIGAIFIYTSIADEAGISNKIFFSIFHSISAFCNAGFSTLNNGMSESFLFYDYYFHWIIIGLIVFGGLGYSIIFNFYSYLKNYILELFQKKIIHKKNHIVTLNTKIVLYTTVILLFGGFLLIYLLEQNHTLLEHQTIFGKITTTAFHAVTPRTAGFNTIDYTEMRVPSLLFIIFLMWVGASPASTGGGIKTSTFALATLNIFSIARGKSRIQLFGRRISSESTSRAFAILCISLIVIGFAILGLLIFEPEGTDLLTIVFECFSAYSTVGLSLNFTPSVSEPSKYILIATMFIGRIGMLNLMIGMLRQINHQFYEYPKENILIN</sequence>
<feature type="transmembrane region" description="Helical" evidence="8">
    <location>
        <begin position="132"/>
        <end position="154"/>
    </location>
</feature>
<dbReference type="Proteomes" id="UP000798602">
    <property type="component" value="Unassembled WGS sequence"/>
</dbReference>